<keyword evidence="9" id="KW-0496">Mitochondrion</keyword>
<dbReference type="Proteomes" id="UP001472866">
    <property type="component" value="Chromosome 02"/>
</dbReference>
<dbReference type="InterPro" id="IPR038849">
    <property type="entry name" value="ARL2BP"/>
</dbReference>
<keyword evidence="12" id="KW-0966">Cell projection</keyword>
<dbReference type="EMBL" id="CP151502">
    <property type="protein sequence ID" value="WZN60184.1"/>
    <property type="molecule type" value="Genomic_DNA"/>
</dbReference>
<evidence type="ECO:0000259" key="13">
    <source>
        <dbReference type="Pfam" id="PF11527"/>
    </source>
</evidence>
<dbReference type="PANTHER" id="PTHR15487">
    <property type="entry name" value="ADP-RIBOSYLATION FACTOR-LIKE PROTEIN 2-BINDING PROTEIN"/>
    <property type="match status" value="1"/>
</dbReference>
<evidence type="ECO:0000256" key="6">
    <source>
        <dbReference type="ARBA" id="ARBA00014849"/>
    </source>
</evidence>
<dbReference type="InterPro" id="IPR023379">
    <property type="entry name" value="BART_dom"/>
</dbReference>
<evidence type="ECO:0000313" key="15">
    <source>
        <dbReference type="Proteomes" id="UP001472866"/>
    </source>
</evidence>
<name>A0AAX4P371_9CHLO</name>
<gene>
    <name evidence="14" type="ORF">HKI87_02g17130</name>
</gene>
<evidence type="ECO:0000256" key="5">
    <source>
        <dbReference type="ARBA" id="ARBA00009880"/>
    </source>
</evidence>
<comment type="subcellular location">
    <subcellularLocation>
        <location evidence="1">Cytoplasm</location>
        <location evidence="1">Cytoskeleton</location>
        <location evidence="1">Cilium basal body</location>
    </subcellularLocation>
    <subcellularLocation>
        <location evidence="3">Cytoplasm</location>
        <location evidence="3">Cytoskeleton</location>
        <location evidence="3">Microtubule organizing center</location>
        <location evidence="3">Centrosome</location>
    </subcellularLocation>
    <subcellularLocation>
        <location evidence="4">Mitochondrion intermembrane space</location>
    </subcellularLocation>
    <subcellularLocation>
        <location evidence="2">Nucleus</location>
    </subcellularLocation>
</comment>
<keyword evidence="8" id="KW-0969">Cilium</keyword>
<keyword evidence="15" id="KW-1185">Reference proteome</keyword>
<evidence type="ECO:0000256" key="2">
    <source>
        <dbReference type="ARBA" id="ARBA00004123"/>
    </source>
</evidence>
<evidence type="ECO:0000256" key="3">
    <source>
        <dbReference type="ARBA" id="ARBA00004300"/>
    </source>
</evidence>
<dbReference type="AlphaFoldDB" id="A0AAX4P371"/>
<evidence type="ECO:0000256" key="4">
    <source>
        <dbReference type="ARBA" id="ARBA00004569"/>
    </source>
</evidence>
<evidence type="ECO:0000256" key="8">
    <source>
        <dbReference type="ARBA" id="ARBA00023069"/>
    </source>
</evidence>
<organism evidence="14 15">
    <name type="scientific">Chloropicon roscoffensis</name>
    <dbReference type="NCBI Taxonomy" id="1461544"/>
    <lineage>
        <taxon>Eukaryota</taxon>
        <taxon>Viridiplantae</taxon>
        <taxon>Chlorophyta</taxon>
        <taxon>Chloropicophyceae</taxon>
        <taxon>Chloropicales</taxon>
        <taxon>Chloropicaceae</taxon>
        <taxon>Chloropicon</taxon>
    </lineage>
</organism>
<proteinExistence type="inferred from homology"/>
<evidence type="ECO:0000313" key="14">
    <source>
        <dbReference type="EMBL" id="WZN60184.1"/>
    </source>
</evidence>
<keyword evidence="11" id="KW-0539">Nucleus</keyword>
<evidence type="ECO:0000256" key="9">
    <source>
        <dbReference type="ARBA" id="ARBA00023128"/>
    </source>
</evidence>
<dbReference type="GO" id="GO:0051457">
    <property type="term" value="P:maintenance of protein location in nucleus"/>
    <property type="evidence" value="ECO:0007669"/>
    <property type="project" value="TreeGrafter"/>
</dbReference>
<evidence type="ECO:0000256" key="7">
    <source>
        <dbReference type="ARBA" id="ARBA00022490"/>
    </source>
</evidence>
<dbReference type="PANTHER" id="PTHR15487:SF4">
    <property type="entry name" value="ADP-RIBOSYLATION FACTOR-LIKE PROTEIN 2-BINDING PROTEIN"/>
    <property type="match status" value="1"/>
</dbReference>
<protein>
    <recommendedName>
        <fullName evidence="6">ADP-ribosylation factor-like protein 2-binding protein</fullName>
    </recommendedName>
</protein>
<evidence type="ECO:0000256" key="10">
    <source>
        <dbReference type="ARBA" id="ARBA00023212"/>
    </source>
</evidence>
<feature type="domain" description="BART" evidence="13">
    <location>
        <begin position="48"/>
        <end position="155"/>
    </location>
</feature>
<dbReference type="GO" id="GO:0005634">
    <property type="term" value="C:nucleus"/>
    <property type="evidence" value="ECO:0007669"/>
    <property type="project" value="UniProtKB-SubCell"/>
</dbReference>
<dbReference type="GO" id="GO:0005758">
    <property type="term" value="C:mitochondrial intermembrane space"/>
    <property type="evidence" value="ECO:0007669"/>
    <property type="project" value="UniProtKB-SubCell"/>
</dbReference>
<keyword evidence="10" id="KW-0206">Cytoskeleton</keyword>
<dbReference type="Pfam" id="PF11527">
    <property type="entry name" value="ARL2_Bind_BART"/>
    <property type="match status" value="1"/>
</dbReference>
<dbReference type="Gene3D" id="1.20.1520.10">
    <property type="entry name" value="ADP-ribosylation factor-like 2-binding protein, domain"/>
    <property type="match status" value="1"/>
</dbReference>
<reference evidence="14 15" key="1">
    <citation type="submission" date="2024-03" db="EMBL/GenBank/DDBJ databases">
        <title>Complete genome sequence of the green alga Chloropicon roscoffensis RCC1871.</title>
        <authorList>
            <person name="Lemieux C."/>
            <person name="Pombert J.-F."/>
            <person name="Otis C."/>
            <person name="Turmel M."/>
        </authorList>
    </citation>
    <scope>NUCLEOTIDE SEQUENCE [LARGE SCALE GENOMIC DNA]</scope>
    <source>
        <strain evidence="14 15">RCC1871</strain>
    </source>
</reference>
<comment type="similarity">
    <text evidence="5">Belongs to the ARL2BP family.</text>
</comment>
<sequence>MVELPELENEILAGEVYDEEDLAADDNESFFEVVDSGEGQNERTNLIDAVVGKLEDILVDESFESVRLRFCEENCLIFEEGEENKLEYTEAFRSFSDLVETTLVENLKAEFPDFTVSWFCDLLKDKPCDGEVFDMLFSLSDFEEFKQMMLDFKKREGGDGVAVSRMKIYSEEQEDGDHRPDLDLSSLHIRPLAN</sequence>
<accession>A0AAX4P371</accession>
<evidence type="ECO:0000256" key="1">
    <source>
        <dbReference type="ARBA" id="ARBA00004120"/>
    </source>
</evidence>
<keyword evidence="7" id="KW-0963">Cytoplasm</keyword>
<dbReference type="InterPro" id="IPR042541">
    <property type="entry name" value="BART_sf"/>
</dbReference>
<evidence type="ECO:0000256" key="11">
    <source>
        <dbReference type="ARBA" id="ARBA00023242"/>
    </source>
</evidence>
<evidence type="ECO:0000256" key="12">
    <source>
        <dbReference type="ARBA" id="ARBA00023273"/>
    </source>
</evidence>